<comment type="caution">
    <text evidence="4">The sequence shown here is derived from an EMBL/GenBank/DDBJ whole genome shotgun (WGS) entry which is preliminary data.</text>
</comment>
<protein>
    <recommendedName>
        <fullName evidence="3">CCHC-type domain-containing protein</fullName>
    </recommendedName>
</protein>
<feature type="region of interest" description="Disordered" evidence="2">
    <location>
        <begin position="1"/>
        <end position="29"/>
    </location>
</feature>
<reference evidence="4" key="2">
    <citation type="submission" date="2023-02" db="EMBL/GenBank/DDBJ databases">
        <authorList>
            <person name="Swenson N.G."/>
            <person name="Wegrzyn J.L."/>
            <person name="Mcevoy S.L."/>
        </authorList>
    </citation>
    <scope>NUCLEOTIDE SEQUENCE</scope>
    <source>
        <strain evidence="4">91603</strain>
        <tissue evidence="4">Leaf</tissue>
    </source>
</reference>
<evidence type="ECO:0000259" key="3">
    <source>
        <dbReference type="PROSITE" id="PS50158"/>
    </source>
</evidence>
<accession>A0AAD5I524</accession>
<dbReference type="SMART" id="SM00343">
    <property type="entry name" value="ZnF_C2HC"/>
    <property type="match status" value="1"/>
</dbReference>
<evidence type="ECO:0000256" key="2">
    <source>
        <dbReference type="SAM" id="MobiDB-lite"/>
    </source>
</evidence>
<evidence type="ECO:0000313" key="5">
    <source>
        <dbReference type="Proteomes" id="UP001064489"/>
    </source>
</evidence>
<dbReference type="Pfam" id="PF00098">
    <property type="entry name" value="zf-CCHC"/>
    <property type="match status" value="1"/>
</dbReference>
<keyword evidence="5" id="KW-1185">Reference proteome</keyword>
<dbReference type="InterPro" id="IPR036875">
    <property type="entry name" value="Znf_CCHC_sf"/>
</dbReference>
<dbReference type="EMBL" id="JAJSOW010000108">
    <property type="protein sequence ID" value="KAI9153011.1"/>
    <property type="molecule type" value="Genomic_DNA"/>
</dbReference>
<dbReference type="AlphaFoldDB" id="A0AAD5I524"/>
<name>A0AAD5I524_ACENE</name>
<dbReference type="Proteomes" id="UP001064489">
    <property type="component" value="Chromosome 11"/>
</dbReference>
<proteinExistence type="predicted"/>
<dbReference type="Gene3D" id="4.10.60.10">
    <property type="entry name" value="Zinc finger, CCHC-type"/>
    <property type="match status" value="1"/>
</dbReference>
<dbReference type="PROSITE" id="PS50158">
    <property type="entry name" value="ZF_CCHC"/>
    <property type="match status" value="1"/>
</dbReference>
<dbReference type="GO" id="GO:0008270">
    <property type="term" value="F:zinc ion binding"/>
    <property type="evidence" value="ECO:0007669"/>
    <property type="project" value="UniProtKB-KW"/>
</dbReference>
<keyword evidence="1" id="KW-0479">Metal-binding</keyword>
<evidence type="ECO:0000313" key="4">
    <source>
        <dbReference type="EMBL" id="KAI9153011.1"/>
    </source>
</evidence>
<dbReference type="InterPro" id="IPR001878">
    <property type="entry name" value="Znf_CCHC"/>
</dbReference>
<feature type="compositionally biased region" description="Basic residues" evidence="2">
    <location>
        <begin position="1"/>
        <end position="22"/>
    </location>
</feature>
<organism evidence="4 5">
    <name type="scientific">Acer negundo</name>
    <name type="common">Box elder</name>
    <dbReference type="NCBI Taxonomy" id="4023"/>
    <lineage>
        <taxon>Eukaryota</taxon>
        <taxon>Viridiplantae</taxon>
        <taxon>Streptophyta</taxon>
        <taxon>Embryophyta</taxon>
        <taxon>Tracheophyta</taxon>
        <taxon>Spermatophyta</taxon>
        <taxon>Magnoliopsida</taxon>
        <taxon>eudicotyledons</taxon>
        <taxon>Gunneridae</taxon>
        <taxon>Pentapetalae</taxon>
        <taxon>rosids</taxon>
        <taxon>malvids</taxon>
        <taxon>Sapindales</taxon>
        <taxon>Sapindaceae</taxon>
        <taxon>Hippocastanoideae</taxon>
        <taxon>Acereae</taxon>
        <taxon>Acer</taxon>
    </lineage>
</organism>
<gene>
    <name evidence="4" type="ORF">LWI28_004372</name>
</gene>
<keyword evidence="1" id="KW-0863">Zinc-finger</keyword>
<evidence type="ECO:0000256" key="1">
    <source>
        <dbReference type="PROSITE-ProRule" id="PRU00047"/>
    </source>
</evidence>
<dbReference type="GO" id="GO:0003676">
    <property type="term" value="F:nucleic acid binding"/>
    <property type="evidence" value="ECO:0007669"/>
    <property type="project" value="InterPro"/>
</dbReference>
<reference evidence="4" key="1">
    <citation type="journal article" date="2022" name="Plant J.">
        <title>Strategies of tolerance reflected in two North American maple genomes.</title>
        <authorList>
            <person name="McEvoy S.L."/>
            <person name="Sezen U.U."/>
            <person name="Trouern-Trend A."/>
            <person name="McMahon S.M."/>
            <person name="Schaberg P.G."/>
            <person name="Yang J."/>
            <person name="Wegrzyn J.L."/>
            <person name="Swenson N.G."/>
        </authorList>
    </citation>
    <scope>NUCLEOTIDE SEQUENCE</scope>
    <source>
        <strain evidence="4">91603</strain>
    </source>
</reference>
<dbReference type="SUPFAM" id="SSF57756">
    <property type="entry name" value="Retrovirus zinc finger-like domains"/>
    <property type="match status" value="1"/>
</dbReference>
<feature type="domain" description="CCHC-type" evidence="3">
    <location>
        <begin position="31"/>
        <end position="47"/>
    </location>
</feature>
<keyword evidence="1" id="KW-0862">Zinc</keyword>
<sequence length="124" mass="13754">MRSAGKAKGKPKTKKAQSKKKGASIDKSKGKCFHCDKVGHWKRNCPQYLEEVAKKKKKKGKYDLLVHESCLVEDDFSPWIVDSGATNHFVLLYSGLILGHSLRMKPSLCVWGIGCFVGTSSGRN</sequence>